<dbReference type="PANTHER" id="PTHR23150">
    <property type="entry name" value="SULFATASE MODIFYING FACTOR 1, 2"/>
    <property type="match status" value="1"/>
</dbReference>
<proteinExistence type="predicted"/>
<dbReference type="Proteomes" id="UP000002586">
    <property type="component" value="Chromosome"/>
</dbReference>
<evidence type="ECO:0000313" key="3">
    <source>
        <dbReference type="Proteomes" id="UP000002586"/>
    </source>
</evidence>
<keyword evidence="3" id="KW-1185">Reference proteome</keyword>
<dbReference type="InterPro" id="IPR051043">
    <property type="entry name" value="Sulfatase_Mod_Factor_Kinase"/>
</dbReference>
<reference evidence="3" key="1">
    <citation type="journal article" date="2009" name="Appl. Environ. Microbiol.">
        <title>Complete genome sequence of the chemolithoautotrophic marine magnetotactic coccus strain MC-1.</title>
        <authorList>
            <person name="Schubbe S."/>
            <person name="Williams T.J."/>
            <person name="Xie G."/>
            <person name="Kiss H.E."/>
            <person name="Brettin T.S."/>
            <person name="Martinez D."/>
            <person name="Ross C.A."/>
            <person name="Schuler D."/>
            <person name="Cox B.L."/>
            <person name="Nealson K.H."/>
            <person name="Bazylinski D.A."/>
        </authorList>
    </citation>
    <scope>NUCLEOTIDE SEQUENCE [LARGE SCALE GENOMIC DNA]</scope>
    <source>
        <strain evidence="3">ATCC BAA-1437 / JCM 17883 / MC-1</strain>
    </source>
</reference>
<organism evidence="2 3">
    <name type="scientific">Magnetococcus marinus (strain ATCC BAA-1437 / JCM 17883 / MC-1)</name>
    <dbReference type="NCBI Taxonomy" id="156889"/>
    <lineage>
        <taxon>Bacteria</taxon>
        <taxon>Pseudomonadati</taxon>
        <taxon>Pseudomonadota</taxon>
        <taxon>Magnetococcia</taxon>
        <taxon>Magnetococcales</taxon>
        <taxon>Magnetococcaceae</taxon>
        <taxon>Magnetococcus</taxon>
    </lineage>
</organism>
<dbReference type="OrthoDB" id="9768004at2"/>
<dbReference type="Pfam" id="PF03781">
    <property type="entry name" value="FGE-sulfatase"/>
    <property type="match status" value="1"/>
</dbReference>
<gene>
    <name evidence="2" type="ordered locus">Mmc1_1998</name>
</gene>
<dbReference type="InterPro" id="IPR016187">
    <property type="entry name" value="CTDL_fold"/>
</dbReference>
<reference evidence="2 3" key="2">
    <citation type="journal article" date="2012" name="Int. J. Syst. Evol. Microbiol.">
        <title>Magnetococcus marinus gen. nov., sp. nov., a marine, magnetotactic bacterium that represents a novel lineage (Magnetococcaceae fam. nov.; Magnetococcales ord. nov.) at the base of the Alphaproteobacteria.</title>
        <authorList>
            <person name="Bazylinski D.A."/>
            <person name="Williams T.J."/>
            <person name="Lefevre C.T."/>
            <person name="Berg R.J."/>
            <person name="Zhang C.L."/>
            <person name="Bowser S.S."/>
            <person name="Dean A.J."/>
            <person name="Beveridge T.J."/>
        </authorList>
    </citation>
    <scope>NUCLEOTIDE SEQUENCE [LARGE SCALE GENOMIC DNA]</scope>
    <source>
        <strain evidence="3">ATCC BAA-1437 / JCM 17883 / MC-1</strain>
    </source>
</reference>
<evidence type="ECO:0000259" key="1">
    <source>
        <dbReference type="Pfam" id="PF03781"/>
    </source>
</evidence>
<dbReference type="STRING" id="156889.Mmc1_1998"/>
<dbReference type="EMBL" id="CP000471">
    <property type="protein sequence ID" value="ABK44499.1"/>
    <property type="molecule type" value="Genomic_DNA"/>
</dbReference>
<feature type="domain" description="Sulfatase-modifying factor enzyme-like" evidence="1">
    <location>
        <begin position="123"/>
        <end position="358"/>
    </location>
</feature>
<dbReference type="PANTHER" id="PTHR23150:SF19">
    <property type="entry name" value="FORMYLGLYCINE-GENERATING ENZYME"/>
    <property type="match status" value="1"/>
</dbReference>
<dbReference type="GO" id="GO:0120147">
    <property type="term" value="F:formylglycine-generating oxidase activity"/>
    <property type="evidence" value="ECO:0007669"/>
    <property type="project" value="TreeGrafter"/>
</dbReference>
<dbReference type="HOGENOM" id="CLU_713300_0_0_5"/>
<dbReference type="AlphaFoldDB" id="A0L956"/>
<protein>
    <recommendedName>
        <fullName evidence="1">Sulfatase-modifying factor enzyme-like domain-containing protein</fullName>
    </recommendedName>
</protein>
<dbReference type="RefSeq" id="WP_011713634.1">
    <property type="nucleotide sequence ID" value="NC_008576.1"/>
</dbReference>
<dbReference type="InterPro" id="IPR005532">
    <property type="entry name" value="SUMF_dom"/>
</dbReference>
<name>A0L956_MAGMM</name>
<dbReference type="SUPFAM" id="SSF56436">
    <property type="entry name" value="C-type lectin-like"/>
    <property type="match status" value="1"/>
</dbReference>
<dbReference type="KEGG" id="mgm:Mmc1_1998"/>
<dbReference type="eggNOG" id="COG1262">
    <property type="taxonomic scope" value="Bacteria"/>
</dbReference>
<sequence length="387" mass="43625">MDTRELWYKCKACGFPSSWLALDYSDAHWSVSLPDTTYDSSQKSLCPLCGSDKGDLSLGEALPGMESAKRLKWYLYDTGTRAAEALAKERLVELDQEATEKKAGSRFAAGEEGYDTIFGIRFIWVPSGAFIRGGHLAIGRSEGMTHPHVVGVSGFWMSQIPVTWALWCDVMGRQNSEWGLADGVVIQALNEGGDADVPVCGISWHDAMAFCERYRCITNIPVALPREAEWEYTCRAKDTLGPCFGYEGIKSVSVPILEQPWVEGRLPVKATEANAFGIYDMMGNIFEWQEDSRPGDEIDWYTYLGFNSAYVLNPRCDFSGRGNVLKGGPIGKDMRVGNWHYTVRFPEYRSRQTGFRIVVRGHENPVNDMYLLKESLRRPEWKNGFYF</sequence>
<evidence type="ECO:0000313" key="2">
    <source>
        <dbReference type="EMBL" id="ABK44499.1"/>
    </source>
</evidence>
<dbReference type="InterPro" id="IPR042095">
    <property type="entry name" value="SUMF_sf"/>
</dbReference>
<accession>A0L956</accession>
<dbReference type="Gene3D" id="3.90.1580.10">
    <property type="entry name" value="paralog of FGE (formylglycine-generating enzyme)"/>
    <property type="match status" value="1"/>
</dbReference>